<gene>
    <name evidence="2" type="ORF">IB285_11045</name>
</gene>
<comment type="caution">
    <text evidence="2">The sequence shown here is derived from an EMBL/GenBank/DDBJ whole genome shotgun (WGS) entry which is preliminary data.</text>
</comment>
<evidence type="ECO:0000313" key="2">
    <source>
        <dbReference type="EMBL" id="MBD2842789.1"/>
    </source>
</evidence>
<dbReference type="Gene3D" id="3.30.2130.10">
    <property type="entry name" value="VC0802-like"/>
    <property type="match status" value="1"/>
</dbReference>
<name>A0ABR8KS49_9SPHN</name>
<dbReference type="RefSeq" id="WP_190788222.1">
    <property type="nucleotide sequence ID" value="NZ_JACXLC010000001.1"/>
</dbReference>
<protein>
    <submittedName>
        <fullName evidence="2">ACT domain-containing protein</fullName>
    </submittedName>
</protein>
<reference evidence="2 3" key="1">
    <citation type="submission" date="2020-09" db="EMBL/GenBank/DDBJ databases">
        <authorList>
            <person name="Yoon J.-W."/>
        </authorList>
    </citation>
    <scope>NUCLEOTIDE SEQUENCE [LARGE SCALE GENOMIC DNA]</scope>
    <source>
        <strain evidence="2 3">KMU-140</strain>
    </source>
</reference>
<evidence type="ECO:0000313" key="3">
    <source>
        <dbReference type="Proteomes" id="UP000635384"/>
    </source>
</evidence>
<dbReference type="Proteomes" id="UP000635384">
    <property type="component" value="Unassembled WGS sequence"/>
</dbReference>
<dbReference type="InterPro" id="IPR045865">
    <property type="entry name" value="ACT-like_dom_sf"/>
</dbReference>
<organism evidence="2 3">
    <name type="scientific">Erythrobacter rubeus</name>
    <dbReference type="NCBI Taxonomy" id="2760803"/>
    <lineage>
        <taxon>Bacteria</taxon>
        <taxon>Pseudomonadati</taxon>
        <taxon>Pseudomonadota</taxon>
        <taxon>Alphaproteobacteria</taxon>
        <taxon>Sphingomonadales</taxon>
        <taxon>Erythrobacteraceae</taxon>
        <taxon>Erythrobacter/Porphyrobacter group</taxon>
        <taxon>Erythrobacter</taxon>
    </lineage>
</organism>
<proteinExistence type="predicted"/>
<keyword evidence="3" id="KW-1185">Reference proteome</keyword>
<feature type="domain" description="CASTOR ACT" evidence="1">
    <location>
        <begin position="68"/>
        <end position="122"/>
    </location>
</feature>
<accession>A0ABR8KS49</accession>
<dbReference type="EMBL" id="JACXLC010000001">
    <property type="protein sequence ID" value="MBD2842789.1"/>
    <property type="molecule type" value="Genomic_DNA"/>
</dbReference>
<dbReference type="SUPFAM" id="SSF55021">
    <property type="entry name" value="ACT-like"/>
    <property type="match status" value="1"/>
</dbReference>
<sequence>MVRLVSNLADMLAGLKPELCEDHGWAFRALAADEALPADAFAVIRETEGLCAIIPAAAGDHRPIFARITLQVHSDVEGVGLTAAVSQALAQEGIACNVIAGLHHDHLFVPWERRGAAMVALKKRRDDARR</sequence>
<evidence type="ECO:0000259" key="1">
    <source>
        <dbReference type="Pfam" id="PF13840"/>
    </source>
</evidence>
<dbReference type="Pfam" id="PF13840">
    <property type="entry name" value="ACT_7"/>
    <property type="match status" value="1"/>
</dbReference>
<dbReference type="PANTHER" id="PTHR39199:SF1">
    <property type="entry name" value="BLR5128 PROTEIN"/>
    <property type="match status" value="1"/>
</dbReference>
<dbReference type="PANTHER" id="PTHR39199">
    <property type="entry name" value="BLR5128 PROTEIN"/>
    <property type="match status" value="1"/>
</dbReference>
<dbReference type="InterPro" id="IPR027795">
    <property type="entry name" value="CASTOR_ACT_dom"/>
</dbReference>